<dbReference type="InterPro" id="IPR010126">
    <property type="entry name" value="Esterase_phb"/>
</dbReference>
<evidence type="ECO:0000256" key="2">
    <source>
        <dbReference type="ARBA" id="ARBA00022801"/>
    </source>
</evidence>
<feature type="chain" id="PRO_5045083743" evidence="3">
    <location>
        <begin position="21"/>
        <end position="389"/>
    </location>
</feature>
<protein>
    <submittedName>
        <fullName evidence="4">Feruloyl esterase</fullName>
    </submittedName>
</protein>
<keyword evidence="1 3" id="KW-0732">Signal</keyword>
<dbReference type="InterPro" id="IPR029058">
    <property type="entry name" value="AB_hydrolase_fold"/>
</dbReference>
<organism evidence="4">
    <name type="scientific">Actinoplanes campanulatus</name>
    <dbReference type="NCBI Taxonomy" id="113559"/>
    <lineage>
        <taxon>Bacteria</taxon>
        <taxon>Bacillati</taxon>
        <taxon>Actinomycetota</taxon>
        <taxon>Actinomycetes</taxon>
        <taxon>Micromonosporales</taxon>
        <taxon>Micromonosporaceae</taxon>
        <taxon>Actinoplanes</taxon>
    </lineage>
</organism>
<dbReference type="RefSeq" id="WP_239140113.1">
    <property type="nucleotide sequence ID" value="NZ_BAAAGQ010000002.1"/>
</dbReference>
<name>A0ABQ3WG15_9ACTN</name>
<evidence type="ECO:0000256" key="1">
    <source>
        <dbReference type="ARBA" id="ARBA00022729"/>
    </source>
</evidence>
<accession>A0ABQ3WG15</accession>
<reference evidence="4" key="1">
    <citation type="submission" date="2021-01" db="EMBL/GenBank/DDBJ databases">
        <title>Whole genome shotgun sequence of Actinoplanes capillaceus NBRC 16408.</title>
        <authorList>
            <person name="Komaki H."/>
            <person name="Tamura T."/>
        </authorList>
    </citation>
    <scope>NUCLEOTIDE SEQUENCE [LARGE SCALE GENOMIC DNA]</scope>
    <source>
        <strain evidence="4">NBRC 16408</strain>
    </source>
</reference>
<gene>
    <name evidence="4" type="ORF">Aca07nite_12880</name>
</gene>
<dbReference type="InterPro" id="IPR050955">
    <property type="entry name" value="Plant_Biomass_Hydrol_Est"/>
</dbReference>
<evidence type="ECO:0000313" key="4">
    <source>
        <dbReference type="EMBL" id="GID44013.1"/>
    </source>
</evidence>
<dbReference type="Pfam" id="PF10503">
    <property type="entry name" value="Esterase_PHB"/>
    <property type="match status" value="1"/>
</dbReference>
<dbReference type="NCBIfam" id="TIGR01840">
    <property type="entry name" value="esterase_phb"/>
    <property type="match status" value="1"/>
</dbReference>
<dbReference type="EMBL" id="BOMF01000019">
    <property type="protein sequence ID" value="GID44013.1"/>
    <property type="molecule type" value="Genomic_DNA"/>
</dbReference>
<sequence length="389" mass="40382">MLVLLVSAAAGLAGTGPAAAATGFSEVTSFGSNPGNQRMFTYVPASAGTGAPVVVLFHGCGGQAQDLDVNTGWRKYADLYGFHLVLPEQKPENVGSGGIVPHKCFSAWNEPDRTHAGLGEARSVVQMVDHMATTYGADMSRVFVTGYSGGGAATNVMLAAYPDRFRAGAVFFGMPYGCADTESAYFRTGSLGPCSGSTSTLTPQQWGDRVRGSYPGYNGTRPPVQIWHGGADPLISPRSLDYQRDQWTNVFGISRTPASTTTPGSGITKNVYGGGQVETWLIADMGHEQPVDPGTGIQNCGVSGVGHPQICGPYHATLFFGLGSGTPPPATTCWTATNTAHIAAGRARTVSLSAYAVGSGDYLGLASSAVSRSVQQTAPGHYVRVTACP</sequence>
<dbReference type="PANTHER" id="PTHR43037:SF5">
    <property type="entry name" value="FERULOYL ESTERASE"/>
    <property type="match status" value="1"/>
</dbReference>
<dbReference type="Gene3D" id="3.40.50.1820">
    <property type="entry name" value="alpha/beta hydrolase"/>
    <property type="match status" value="1"/>
</dbReference>
<feature type="signal peptide" evidence="3">
    <location>
        <begin position="1"/>
        <end position="20"/>
    </location>
</feature>
<evidence type="ECO:0000256" key="3">
    <source>
        <dbReference type="SAM" id="SignalP"/>
    </source>
</evidence>
<comment type="caution">
    <text evidence="4">The sequence shown here is derived from an EMBL/GenBank/DDBJ whole genome shotgun (WGS) entry which is preliminary data.</text>
</comment>
<keyword evidence="2" id="KW-0378">Hydrolase</keyword>
<proteinExistence type="predicted"/>
<dbReference type="PANTHER" id="PTHR43037">
    <property type="entry name" value="UNNAMED PRODUCT-RELATED"/>
    <property type="match status" value="1"/>
</dbReference>
<dbReference type="SUPFAM" id="SSF53474">
    <property type="entry name" value="alpha/beta-Hydrolases"/>
    <property type="match status" value="2"/>
</dbReference>